<evidence type="ECO:0000256" key="3">
    <source>
        <dbReference type="ARBA" id="ARBA00022617"/>
    </source>
</evidence>
<dbReference type="InterPro" id="IPR017972">
    <property type="entry name" value="Cyt_P450_CS"/>
</dbReference>
<evidence type="ECO:0000256" key="8">
    <source>
        <dbReference type="PIRSR" id="PIRSR602401-1"/>
    </source>
</evidence>
<dbReference type="PANTHER" id="PTHR24279">
    <property type="entry name" value="CYTOCHROME P450"/>
    <property type="match status" value="1"/>
</dbReference>
<comment type="cofactor">
    <cofactor evidence="1 8">
        <name>heme</name>
        <dbReference type="ChEBI" id="CHEBI:30413"/>
    </cofactor>
</comment>
<dbReference type="EMBL" id="VIIS01000746">
    <property type="protein sequence ID" value="KAF0305528.1"/>
    <property type="molecule type" value="Genomic_DNA"/>
</dbReference>
<dbReference type="GO" id="GO:0005506">
    <property type="term" value="F:iron ion binding"/>
    <property type="evidence" value="ECO:0007669"/>
    <property type="project" value="InterPro"/>
</dbReference>
<feature type="binding site" description="axial binding residue" evidence="8">
    <location>
        <position position="472"/>
    </location>
    <ligand>
        <name>heme</name>
        <dbReference type="ChEBI" id="CHEBI:30413"/>
    </ligand>
    <ligandPart>
        <name>Fe</name>
        <dbReference type="ChEBI" id="CHEBI:18248"/>
    </ligandPart>
</feature>
<keyword evidence="3 8" id="KW-0349">Heme</keyword>
<accession>A0A6A4WTH1</accession>
<dbReference type="AlphaFoldDB" id="A0A6A4WTH1"/>
<protein>
    <submittedName>
        <fullName evidence="10">Cytochrome P450 CYP12A2</fullName>
    </submittedName>
</protein>
<dbReference type="GO" id="GO:0004497">
    <property type="term" value="F:monooxygenase activity"/>
    <property type="evidence" value="ECO:0007669"/>
    <property type="project" value="UniProtKB-KW"/>
</dbReference>
<dbReference type="Gene3D" id="1.10.630.10">
    <property type="entry name" value="Cytochrome P450"/>
    <property type="match status" value="1"/>
</dbReference>
<dbReference type="InterPro" id="IPR002401">
    <property type="entry name" value="Cyt_P450_E_grp-I"/>
</dbReference>
<dbReference type="PROSITE" id="PS00086">
    <property type="entry name" value="CYTOCHROME_P450"/>
    <property type="match status" value="1"/>
</dbReference>
<evidence type="ECO:0000256" key="5">
    <source>
        <dbReference type="ARBA" id="ARBA00023002"/>
    </source>
</evidence>
<evidence type="ECO:0000256" key="7">
    <source>
        <dbReference type="ARBA" id="ARBA00023033"/>
    </source>
</evidence>
<sequence length="523" mass="58160">MARHRLLSALQSAAAGGVPILSRLPRHRPPPLHLCRSTAASSAAAAAAPATLPFSAVPGPSVVPLLRNLPHMLPGGRYFKMPAIQQLELCRQEYGPIWKIELPWQRPMLFLARPEDVKEVFLADGPIPKRQDFEAFAAYRTSRGLGVGIAAAEGEQWKEYRELGQTVLGGPQSALRYVDKITDAADMFIRHLRSVRGGPQSTEQAPPYTVSNFQESAKLWAFESMNTMALGAPIGIYERDAEAARLFNGTMELFECFTELNQAVPLWRVFPTPLYRRMARSTDVVWDTCSQYVRRALAEPISGSMVAMVADQVTSDRKLMMVTDIIGDLLLSSIDTTSTTLTYLIHCLAVHPECQERARQEVLAALPSAGDQPTADTIPQLSYLKACLKEALRIHHVTAGVGRVLSKELVLSGYTVPAGVRCVPLSMLMALDPHLFPEPERFLPERWLRASPQYQKVAQYAYLPFGHGPRMCVGRRFAELESWVAAAQLLRQFRITTSTPEFGKVMKLINMPDRPIDFQLNDL</sequence>
<dbReference type="GO" id="GO:0020037">
    <property type="term" value="F:heme binding"/>
    <property type="evidence" value="ECO:0007669"/>
    <property type="project" value="InterPro"/>
</dbReference>
<dbReference type="SUPFAM" id="SSF48264">
    <property type="entry name" value="Cytochrome P450"/>
    <property type="match status" value="1"/>
</dbReference>
<dbReference type="Pfam" id="PF00067">
    <property type="entry name" value="p450"/>
    <property type="match status" value="1"/>
</dbReference>
<keyword evidence="7 9" id="KW-0503">Monooxygenase</keyword>
<keyword evidence="5 9" id="KW-0560">Oxidoreductase</keyword>
<dbReference type="OrthoDB" id="3945418at2759"/>
<dbReference type="InterPro" id="IPR050479">
    <property type="entry name" value="CYP11_CYP27_families"/>
</dbReference>
<keyword evidence="4 8" id="KW-0479">Metal-binding</keyword>
<evidence type="ECO:0000256" key="9">
    <source>
        <dbReference type="RuleBase" id="RU000461"/>
    </source>
</evidence>
<proteinExistence type="inferred from homology"/>
<dbReference type="GO" id="GO:0016705">
    <property type="term" value="F:oxidoreductase activity, acting on paired donors, with incorporation or reduction of molecular oxygen"/>
    <property type="evidence" value="ECO:0007669"/>
    <property type="project" value="InterPro"/>
</dbReference>
<dbReference type="PANTHER" id="PTHR24279:SF120">
    <property type="entry name" value="CYTOCHROME P450"/>
    <property type="match status" value="1"/>
</dbReference>
<evidence type="ECO:0000256" key="4">
    <source>
        <dbReference type="ARBA" id="ARBA00022723"/>
    </source>
</evidence>
<gene>
    <name evidence="10" type="primary">CYP12A2</name>
    <name evidence="10" type="ORF">FJT64_022834</name>
</gene>
<reference evidence="10 11" key="1">
    <citation type="submission" date="2019-07" db="EMBL/GenBank/DDBJ databases">
        <title>Draft genome assembly of a fouling barnacle, Amphibalanus amphitrite (Darwin, 1854): The first reference genome for Thecostraca.</title>
        <authorList>
            <person name="Kim W."/>
        </authorList>
    </citation>
    <scope>NUCLEOTIDE SEQUENCE [LARGE SCALE GENOMIC DNA]</scope>
    <source>
        <strain evidence="10">SNU_AA5</strain>
        <tissue evidence="10">Soma without cirri and trophi</tissue>
    </source>
</reference>
<evidence type="ECO:0000256" key="1">
    <source>
        <dbReference type="ARBA" id="ARBA00001971"/>
    </source>
</evidence>
<comment type="similarity">
    <text evidence="2 9">Belongs to the cytochrome P450 family.</text>
</comment>
<evidence type="ECO:0000256" key="2">
    <source>
        <dbReference type="ARBA" id="ARBA00010617"/>
    </source>
</evidence>
<dbReference type="PRINTS" id="PR00463">
    <property type="entry name" value="EP450I"/>
</dbReference>
<comment type="caution">
    <text evidence="10">The sequence shown here is derived from an EMBL/GenBank/DDBJ whole genome shotgun (WGS) entry which is preliminary data.</text>
</comment>
<organism evidence="10 11">
    <name type="scientific">Amphibalanus amphitrite</name>
    <name type="common">Striped barnacle</name>
    <name type="synonym">Balanus amphitrite</name>
    <dbReference type="NCBI Taxonomy" id="1232801"/>
    <lineage>
        <taxon>Eukaryota</taxon>
        <taxon>Metazoa</taxon>
        <taxon>Ecdysozoa</taxon>
        <taxon>Arthropoda</taxon>
        <taxon>Crustacea</taxon>
        <taxon>Multicrustacea</taxon>
        <taxon>Cirripedia</taxon>
        <taxon>Thoracica</taxon>
        <taxon>Thoracicalcarea</taxon>
        <taxon>Balanomorpha</taxon>
        <taxon>Balanoidea</taxon>
        <taxon>Balanidae</taxon>
        <taxon>Amphibalaninae</taxon>
        <taxon>Amphibalanus</taxon>
    </lineage>
</organism>
<dbReference type="InterPro" id="IPR036396">
    <property type="entry name" value="Cyt_P450_sf"/>
</dbReference>
<dbReference type="PRINTS" id="PR00385">
    <property type="entry name" value="P450"/>
</dbReference>
<keyword evidence="11" id="KW-1185">Reference proteome</keyword>
<dbReference type="CDD" id="cd11054">
    <property type="entry name" value="CYP24A1-like"/>
    <property type="match status" value="1"/>
</dbReference>
<evidence type="ECO:0000313" key="11">
    <source>
        <dbReference type="Proteomes" id="UP000440578"/>
    </source>
</evidence>
<evidence type="ECO:0000256" key="6">
    <source>
        <dbReference type="ARBA" id="ARBA00023004"/>
    </source>
</evidence>
<name>A0A6A4WTH1_AMPAM</name>
<evidence type="ECO:0000313" key="10">
    <source>
        <dbReference type="EMBL" id="KAF0305528.1"/>
    </source>
</evidence>
<keyword evidence="6 8" id="KW-0408">Iron</keyword>
<dbReference type="InterPro" id="IPR001128">
    <property type="entry name" value="Cyt_P450"/>
</dbReference>
<dbReference type="Proteomes" id="UP000440578">
    <property type="component" value="Unassembled WGS sequence"/>
</dbReference>